<proteinExistence type="predicted"/>
<evidence type="ECO:0000256" key="1">
    <source>
        <dbReference type="SAM" id="Coils"/>
    </source>
</evidence>
<dbReference type="Gene3D" id="3.40.91.30">
    <property type="match status" value="1"/>
</dbReference>
<evidence type="ECO:0000313" key="3">
    <source>
        <dbReference type="Proteomes" id="UP001065549"/>
    </source>
</evidence>
<evidence type="ECO:0000313" key="2">
    <source>
        <dbReference type="EMBL" id="MCU7379124.1"/>
    </source>
</evidence>
<keyword evidence="1" id="KW-0175">Coiled coil</keyword>
<organism evidence="2 3">
    <name type="scientific">Hominibacterium faecale</name>
    <dbReference type="NCBI Taxonomy" id="2839743"/>
    <lineage>
        <taxon>Bacteria</taxon>
        <taxon>Bacillati</taxon>
        <taxon>Bacillota</taxon>
        <taxon>Clostridia</taxon>
        <taxon>Peptostreptococcales</taxon>
        <taxon>Anaerovoracaceae</taxon>
        <taxon>Hominibacterium</taxon>
    </lineage>
</organism>
<reference evidence="2" key="1">
    <citation type="submission" date="2022-09" db="EMBL/GenBank/DDBJ databases">
        <title>Culturomic study of gut microbiota in children with autism spectrum disorder.</title>
        <authorList>
            <person name="Efimov B.A."/>
            <person name="Chaplin A.V."/>
            <person name="Sokolova S.R."/>
            <person name="Pikina A.P."/>
            <person name="Korzhanova M."/>
            <person name="Belova V."/>
            <person name="Korostin D."/>
        </authorList>
    </citation>
    <scope>NUCLEOTIDE SEQUENCE</scope>
    <source>
        <strain evidence="2">ASD5510</strain>
    </source>
</reference>
<dbReference type="EMBL" id="JAOSHN010000005">
    <property type="protein sequence ID" value="MCU7379124.1"/>
    <property type="molecule type" value="Genomic_DNA"/>
</dbReference>
<keyword evidence="3" id="KW-1185">Reference proteome</keyword>
<sequence>MYRQLKLMEALKNEYQRQKELVEKLEQRQQELPHGSLSCKKGCYYRVISEKGRTVQIPIPPAWKGADNLKQELAEFQYIKKALPLLKNNVCCCEKLLKKFKPYDFWDVRKRMASAYAGFNSDFLLLDGDLNPETWKDADYPSNPFHREDIIHESENGLQTRSKAEAMIATKLEQNKLIFRYEPELILGSHVIYPDFCIPRSHDRKLVYWEHFGKMDDPAYAGKALSKLDMYSKYGYFLGDNLIMTWETKAQPLTFKQINDQISMFLS</sequence>
<dbReference type="AlphaFoldDB" id="A0A9J6QU47"/>
<comment type="caution">
    <text evidence="2">The sequence shown here is derived from an EMBL/GenBank/DDBJ whole genome shotgun (WGS) entry which is preliminary data.</text>
</comment>
<protein>
    <submittedName>
        <fullName evidence="2">Uncharacterized protein</fullName>
    </submittedName>
</protein>
<dbReference type="Proteomes" id="UP001065549">
    <property type="component" value="Unassembled WGS sequence"/>
</dbReference>
<feature type="coiled-coil region" evidence="1">
    <location>
        <begin position="5"/>
        <end position="32"/>
    </location>
</feature>
<name>A0A9J6QU47_9FIRM</name>
<gene>
    <name evidence="2" type="ORF">OBO34_12285</name>
</gene>
<accession>A0A9J6QU47</accession>
<dbReference type="RefSeq" id="WP_253020044.1">
    <property type="nucleotide sequence ID" value="NZ_JAOSHN010000005.1"/>
</dbReference>